<gene>
    <name evidence="6" type="ORF">EJ03DRAFT_243928</name>
</gene>
<reference evidence="6" key="1">
    <citation type="journal article" date="2020" name="Stud. Mycol.">
        <title>101 Dothideomycetes genomes: a test case for predicting lifestyles and emergence of pathogens.</title>
        <authorList>
            <person name="Haridas S."/>
            <person name="Albert R."/>
            <person name="Binder M."/>
            <person name="Bloem J."/>
            <person name="Labutti K."/>
            <person name="Salamov A."/>
            <person name="Andreopoulos B."/>
            <person name="Baker S."/>
            <person name="Barry K."/>
            <person name="Bills G."/>
            <person name="Bluhm B."/>
            <person name="Cannon C."/>
            <person name="Castanera R."/>
            <person name="Culley D."/>
            <person name="Daum C."/>
            <person name="Ezra D."/>
            <person name="Gonzalez J."/>
            <person name="Henrissat B."/>
            <person name="Kuo A."/>
            <person name="Liang C."/>
            <person name="Lipzen A."/>
            <person name="Lutzoni F."/>
            <person name="Magnuson J."/>
            <person name="Mondo S."/>
            <person name="Nolan M."/>
            <person name="Ohm R."/>
            <person name="Pangilinan J."/>
            <person name="Park H.-J."/>
            <person name="Ramirez L."/>
            <person name="Alfaro M."/>
            <person name="Sun H."/>
            <person name="Tritt A."/>
            <person name="Yoshinaga Y."/>
            <person name="Zwiers L.-H."/>
            <person name="Turgeon B."/>
            <person name="Goodwin S."/>
            <person name="Spatafora J."/>
            <person name="Crous P."/>
            <person name="Grigoriev I."/>
        </authorList>
    </citation>
    <scope>NUCLEOTIDE SEQUENCE</scope>
    <source>
        <strain evidence="6">CBS 116005</strain>
    </source>
</reference>
<dbReference type="InterPro" id="IPR032460">
    <property type="entry name" value="Symplekin/Pta1_N"/>
</dbReference>
<dbReference type="SUPFAM" id="SSF48371">
    <property type="entry name" value="ARM repeat"/>
    <property type="match status" value="1"/>
</dbReference>
<keyword evidence="3" id="KW-0539">Nucleus</keyword>
<name>A0A6G1LM57_9PEZI</name>
<evidence type="ECO:0000313" key="6">
    <source>
        <dbReference type="EMBL" id="KAF2773254.1"/>
    </source>
</evidence>
<organism evidence="6 7">
    <name type="scientific">Teratosphaeria nubilosa</name>
    <dbReference type="NCBI Taxonomy" id="161662"/>
    <lineage>
        <taxon>Eukaryota</taxon>
        <taxon>Fungi</taxon>
        <taxon>Dikarya</taxon>
        <taxon>Ascomycota</taxon>
        <taxon>Pezizomycotina</taxon>
        <taxon>Dothideomycetes</taxon>
        <taxon>Dothideomycetidae</taxon>
        <taxon>Mycosphaerellales</taxon>
        <taxon>Teratosphaeriaceae</taxon>
        <taxon>Teratosphaeria</taxon>
    </lineage>
</organism>
<accession>A0A6G1LM57</accession>
<dbReference type="InterPro" id="IPR011989">
    <property type="entry name" value="ARM-like"/>
</dbReference>
<feature type="domain" description="Symplekin/Pta1 N-terminal" evidence="5">
    <location>
        <begin position="78"/>
        <end position="290"/>
    </location>
</feature>
<dbReference type="GO" id="GO:0006397">
    <property type="term" value="P:mRNA processing"/>
    <property type="evidence" value="ECO:0007669"/>
    <property type="project" value="UniProtKB-KW"/>
</dbReference>
<dbReference type="GO" id="GO:0005847">
    <property type="term" value="C:mRNA cleavage and polyadenylation specificity factor complex"/>
    <property type="evidence" value="ECO:0007669"/>
    <property type="project" value="TreeGrafter"/>
</dbReference>
<dbReference type="Gene3D" id="1.25.10.10">
    <property type="entry name" value="Leucine-rich Repeat Variant"/>
    <property type="match status" value="1"/>
</dbReference>
<feature type="non-terminal residue" evidence="6">
    <location>
        <position position="679"/>
    </location>
</feature>
<dbReference type="InterPro" id="IPR021850">
    <property type="entry name" value="Symplekin/Pta1"/>
</dbReference>
<proteinExistence type="predicted"/>
<keyword evidence="7" id="KW-1185">Reference proteome</keyword>
<sequence length="679" mass="76045">LKQARTICLEKPDVYAQVVPGILRVIGSQGPLELRQWGSDFLAETFASPVISADKKQDLSTQVLGTILGYLDRQPEEDTSIVKSAVQCAASIYPLIFRHIINNPANISTWTKMTNIKQSILKRMDTAPAGVRICCIKFVSRVVQVQTPGVIADPRRPEQNEISLALVPRDHAVIPPNNLEAEASGLLDRLLGVLQDNETDALVVTATLNSLSSLVHRRASIMIKIMTTVLIFDPLMLSRQHALKGKDKLAIRSMTKTTMLFLMNVLKRNPQQQLAERLHRRVEQLKHSLVDALAGGGAGKRKAAEQGPDEPTNGFDDAKRRRVDQQVSHQPLPAGRGPFPVAQVFNLNAEPGAAGFDVTMLPANIMQQLMTPLLQSIEPQKFDAALNAVRSRLLDIEARQRAPLNINMQAGDEDDEYDPASAFLARAAASGADGAAAASEAAPKNLLKLEHLTTEQSADIMKTLVGRYMEELNRLDQKERQERGAAAKFAPAEFNLYTGYNRNWYRNLLIRIATKGSAPWFHYEQACERVKHGLDATNHNEPYQLHFALRDALLDFIMADWKHRLLEDGMQWFTDEFLHEPKPQSALDTPIYTKYTLACLDQLILYADMKDVKTLIRFFADAPKIWPEHVRQIRRVAEDPDRVRMAQQVLLFLVQKKAVVSPLALDVAEEIWREVPEAK</sequence>
<feature type="non-terminal residue" evidence="6">
    <location>
        <position position="1"/>
    </location>
</feature>
<evidence type="ECO:0000256" key="1">
    <source>
        <dbReference type="ARBA" id="ARBA00004123"/>
    </source>
</evidence>
<dbReference type="InterPro" id="IPR016024">
    <property type="entry name" value="ARM-type_fold"/>
</dbReference>
<keyword evidence="2" id="KW-0507">mRNA processing</keyword>
<dbReference type="PANTHER" id="PTHR15245">
    <property type="entry name" value="SYMPLEKIN-RELATED"/>
    <property type="match status" value="1"/>
</dbReference>
<evidence type="ECO:0000313" key="7">
    <source>
        <dbReference type="Proteomes" id="UP000799436"/>
    </source>
</evidence>
<comment type="subcellular location">
    <subcellularLocation>
        <location evidence="1">Nucleus</location>
    </subcellularLocation>
</comment>
<evidence type="ECO:0000256" key="3">
    <source>
        <dbReference type="ARBA" id="ARBA00023242"/>
    </source>
</evidence>
<feature type="region of interest" description="Disordered" evidence="4">
    <location>
        <begin position="296"/>
        <end position="335"/>
    </location>
</feature>
<dbReference type="EMBL" id="ML995811">
    <property type="protein sequence ID" value="KAF2773254.1"/>
    <property type="molecule type" value="Genomic_DNA"/>
</dbReference>
<dbReference type="OrthoDB" id="331600at2759"/>
<evidence type="ECO:0000256" key="2">
    <source>
        <dbReference type="ARBA" id="ARBA00022664"/>
    </source>
</evidence>
<evidence type="ECO:0000256" key="4">
    <source>
        <dbReference type="SAM" id="MobiDB-lite"/>
    </source>
</evidence>
<dbReference type="PANTHER" id="PTHR15245:SF20">
    <property type="entry name" value="SYMPLEKIN"/>
    <property type="match status" value="1"/>
</dbReference>
<dbReference type="AlphaFoldDB" id="A0A6G1LM57"/>
<protein>
    <recommendedName>
        <fullName evidence="5">Symplekin/Pta1 N-terminal domain-containing protein</fullName>
    </recommendedName>
</protein>
<dbReference type="Proteomes" id="UP000799436">
    <property type="component" value="Unassembled WGS sequence"/>
</dbReference>
<dbReference type="Pfam" id="PF11935">
    <property type="entry name" value="SYMPK_PTA1_N"/>
    <property type="match status" value="1"/>
</dbReference>
<evidence type="ECO:0000259" key="5">
    <source>
        <dbReference type="Pfam" id="PF11935"/>
    </source>
</evidence>